<accession>A0A9P0E8Q7</accession>
<dbReference type="PROSITE" id="PS50853">
    <property type="entry name" value="FN3"/>
    <property type="match status" value="1"/>
</dbReference>
<evidence type="ECO:0008006" key="6">
    <source>
        <dbReference type="Google" id="ProtNLM"/>
    </source>
</evidence>
<keyword evidence="5" id="KW-1185">Reference proteome</keyword>
<dbReference type="InterPro" id="IPR036179">
    <property type="entry name" value="Ig-like_dom_sf"/>
</dbReference>
<dbReference type="InterPro" id="IPR013783">
    <property type="entry name" value="Ig-like_fold"/>
</dbReference>
<evidence type="ECO:0000256" key="1">
    <source>
        <dbReference type="SAM" id="Phobius"/>
    </source>
</evidence>
<evidence type="ECO:0000259" key="3">
    <source>
        <dbReference type="PROSITE" id="PS50853"/>
    </source>
</evidence>
<evidence type="ECO:0000259" key="2">
    <source>
        <dbReference type="PROSITE" id="PS50835"/>
    </source>
</evidence>
<proteinExistence type="predicted"/>
<dbReference type="InterPro" id="IPR003961">
    <property type="entry name" value="FN3_dom"/>
</dbReference>
<dbReference type="CDD" id="cd00063">
    <property type="entry name" value="FN3"/>
    <property type="match status" value="1"/>
</dbReference>
<dbReference type="EMBL" id="OV725078">
    <property type="protein sequence ID" value="CAH1392900.1"/>
    <property type="molecule type" value="Genomic_DNA"/>
</dbReference>
<dbReference type="OrthoDB" id="6250964at2759"/>
<feature type="transmembrane region" description="Helical" evidence="1">
    <location>
        <begin position="305"/>
        <end position="327"/>
    </location>
</feature>
<dbReference type="Gene3D" id="2.60.40.10">
    <property type="entry name" value="Immunoglobulins"/>
    <property type="match status" value="1"/>
</dbReference>
<dbReference type="SUPFAM" id="SSF48726">
    <property type="entry name" value="Immunoglobulin"/>
    <property type="match status" value="1"/>
</dbReference>
<dbReference type="InterPro" id="IPR036116">
    <property type="entry name" value="FN3_sf"/>
</dbReference>
<organism evidence="4 5">
    <name type="scientific">Nezara viridula</name>
    <name type="common">Southern green stink bug</name>
    <name type="synonym">Cimex viridulus</name>
    <dbReference type="NCBI Taxonomy" id="85310"/>
    <lineage>
        <taxon>Eukaryota</taxon>
        <taxon>Metazoa</taxon>
        <taxon>Ecdysozoa</taxon>
        <taxon>Arthropoda</taxon>
        <taxon>Hexapoda</taxon>
        <taxon>Insecta</taxon>
        <taxon>Pterygota</taxon>
        <taxon>Neoptera</taxon>
        <taxon>Paraneoptera</taxon>
        <taxon>Hemiptera</taxon>
        <taxon>Heteroptera</taxon>
        <taxon>Panheteroptera</taxon>
        <taxon>Pentatomomorpha</taxon>
        <taxon>Pentatomoidea</taxon>
        <taxon>Pentatomidae</taxon>
        <taxon>Pentatominae</taxon>
        <taxon>Nezara</taxon>
    </lineage>
</organism>
<sequence length="362" mass="40013">METEKWMEFVTEVAGRQDFQLQLEKSGTAPLIRHRFKRELISELLRETGAELKLGPVDANYAGDYFCFVRNREDTPFCKPGTEVRTVGAMVGSSVKAICEVRVASEEDLKFRWTFNRSREVMAIPSASVHSSGSTSYVSYKANTEYDFGTLACWATNSVGLPTKPENCDVQNKSRDRLEIECTAGDDGGLPQQFLLQVLAEGQLTPSFKLFSLEPKFKLPGLEPNKRYDLHIYAKNSLGLSEGAVIISGVSGPAATEKLTGRGFPKFSSKNRSVVAVPEFSTFPSSFPLLQSTVGNSGKDSQTDYWLLGGVAGMAGIALLASILTYLACRKKQKREDVPLNNLGPSVHIRYPRENNSDYYND</sequence>
<feature type="domain" description="Ig-like" evidence="2">
    <location>
        <begin position="80"/>
        <end position="171"/>
    </location>
</feature>
<evidence type="ECO:0000313" key="5">
    <source>
        <dbReference type="Proteomes" id="UP001152798"/>
    </source>
</evidence>
<reference evidence="4" key="1">
    <citation type="submission" date="2022-01" db="EMBL/GenBank/DDBJ databases">
        <authorList>
            <person name="King R."/>
        </authorList>
    </citation>
    <scope>NUCLEOTIDE SEQUENCE</scope>
</reference>
<dbReference type="InterPro" id="IPR007110">
    <property type="entry name" value="Ig-like_dom"/>
</dbReference>
<gene>
    <name evidence="4" type="ORF">NEZAVI_LOCUS3650</name>
</gene>
<keyword evidence="1" id="KW-0812">Transmembrane</keyword>
<feature type="domain" description="Fibronectin type-III" evidence="3">
    <location>
        <begin position="164"/>
        <end position="254"/>
    </location>
</feature>
<dbReference type="Proteomes" id="UP001152798">
    <property type="component" value="Chromosome 2"/>
</dbReference>
<keyword evidence="1" id="KW-0472">Membrane</keyword>
<dbReference type="PROSITE" id="PS50835">
    <property type="entry name" value="IG_LIKE"/>
    <property type="match status" value="1"/>
</dbReference>
<protein>
    <recommendedName>
        <fullName evidence="6">Ig-like domain-containing protein</fullName>
    </recommendedName>
</protein>
<name>A0A9P0E8Q7_NEZVI</name>
<dbReference type="PANTHER" id="PTHR23278:SF19">
    <property type="entry name" value="OBSCURIN"/>
    <property type="match status" value="1"/>
</dbReference>
<evidence type="ECO:0000313" key="4">
    <source>
        <dbReference type="EMBL" id="CAH1392900.1"/>
    </source>
</evidence>
<dbReference type="AlphaFoldDB" id="A0A9P0E8Q7"/>
<dbReference type="SUPFAM" id="SSF49265">
    <property type="entry name" value="Fibronectin type III"/>
    <property type="match status" value="1"/>
</dbReference>
<dbReference type="PANTHER" id="PTHR23278">
    <property type="entry name" value="SIDESTEP PROTEIN"/>
    <property type="match status" value="1"/>
</dbReference>
<keyword evidence="1" id="KW-1133">Transmembrane helix</keyword>